<proteinExistence type="predicted"/>
<keyword evidence="1" id="KW-1133">Transmembrane helix</keyword>
<sequence length="179" mass="19408">MTPCSNVRPLVLVVFIGFYLGFYVVDPSAPREVAKSVGDSQDLTLRLGRSVPIFDSLSPSNHKGPSSVSVTDNVCPAKCWCDYGPDKMIHIVDCANKGLLDIPALPASSREDNSIMRRSIRLHFLPRLHQMGITTVFGELDFLGASEDLVSSIAGAVTSTGKTVVFLNRGIFQVGWLVV</sequence>
<keyword evidence="1" id="KW-0812">Transmembrane</keyword>
<protein>
    <submittedName>
        <fullName evidence="2">Uncharacterized protein</fullName>
    </submittedName>
</protein>
<accession>A0AAV4IXL5</accession>
<evidence type="ECO:0000256" key="1">
    <source>
        <dbReference type="SAM" id="Phobius"/>
    </source>
</evidence>
<organism evidence="2 3">
    <name type="scientific">Elysia marginata</name>
    <dbReference type="NCBI Taxonomy" id="1093978"/>
    <lineage>
        <taxon>Eukaryota</taxon>
        <taxon>Metazoa</taxon>
        <taxon>Spiralia</taxon>
        <taxon>Lophotrochozoa</taxon>
        <taxon>Mollusca</taxon>
        <taxon>Gastropoda</taxon>
        <taxon>Heterobranchia</taxon>
        <taxon>Euthyneura</taxon>
        <taxon>Panpulmonata</taxon>
        <taxon>Sacoglossa</taxon>
        <taxon>Placobranchoidea</taxon>
        <taxon>Plakobranchidae</taxon>
        <taxon>Elysia</taxon>
    </lineage>
</organism>
<keyword evidence="1" id="KW-0472">Membrane</keyword>
<comment type="caution">
    <text evidence="2">The sequence shown here is derived from an EMBL/GenBank/DDBJ whole genome shotgun (WGS) entry which is preliminary data.</text>
</comment>
<name>A0AAV4IXL5_9GAST</name>
<reference evidence="2 3" key="1">
    <citation type="journal article" date="2021" name="Elife">
        <title>Chloroplast acquisition without the gene transfer in kleptoplastic sea slugs, Plakobranchus ocellatus.</title>
        <authorList>
            <person name="Maeda T."/>
            <person name="Takahashi S."/>
            <person name="Yoshida T."/>
            <person name="Shimamura S."/>
            <person name="Takaki Y."/>
            <person name="Nagai Y."/>
            <person name="Toyoda A."/>
            <person name="Suzuki Y."/>
            <person name="Arimoto A."/>
            <person name="Ishii H."/>
            <person name="Satoh N."/>
            <person name="Nishiyama T."/>
            <person name="Hasebe M."/>
            <person name="Maruyama T."/>
            <person name="Minagawa J."/>
            <person name="Obokata J."/>
            <person name="Shigenobu S."/>
        </authorList>
    </citation>
    <scope>NUCLEOTIDE SEQUENCE [LARGE SCALE GENOMIC DNA]</scope>
</reference>
<feature type="transmembrane region" description="Helical" evidence="1">
    <location>
        <begin position="6"/>
        <end position="25"/>
    </location>
</feature>
<dbReference type="EMBL" id="BMAT01006554">
    <property type="protein sequence ID" value="GFS14880.1"/>
    <property type="molecule type" value="Genomic_DNA"/>
</dbReference>
<dbReference type="Proteomes" id="UP000762676">
    <property type="component" value="Unassembled WGS sequence"/>
</dbReference>
<gene>
    <name evidence="2" type="ORF">ElyMa_003173200</name>
</gene>
<dbReference type="AlphaFoldDB" id="A0AAV4IXL5"/>
<evidence type="ECO:0000313" key="2">
    <source>
        <dbReference type="EMBL" id="GFS14880.1"/>
    </source>
</evidence>
<keyword evidence="3" id="KW-1185">Reference proteome</keyword>
<evidence type="ECO:0000313" key="3">
    <source>
        <dbReference type="Proteomes" id="UP000762676"/>
    </source>
</evidence>